<name>A0ABS9QLC0_9HYPH</name>
<sequence>MLIANGTVIAVCDGEKLSLYRNQGDESAPELVPLAVEAVETQNKSSGMRHRSTAANPDARQLEEDSFAAGVAGILSDMFLANEFERLVVIAAPRTLGELRKRYHSQMLPAIQAEIAKDLTGATVPTLLATLEAERG</sequence>
<protein>
    <submittedName>
        <fullName evidence="1">Host attachment protein</fullName>
    </submittedName>
</protein>
<accession>A0ABS9QLC0</accession>
<proteinExistence type="predicted"/>
<organism evidence="1 2">
    <name type="scientific">Mesorhizobium retamae</name>
    <dbReference type="NCBI Taxonomy" id="2912854"/>
    <lineage>
        <taxon>Bacteria</taxon>
        <taxon>Pseudomonadati</taxon>
        <taxon>Pseudomonadota</taxon>
        <taxon>Alphaproteobacteria</taxon>
        <taxon>Hyphomicrobiales</taxon>
        <taxon>Phyllobacteriaceae</taxon>
        <taxon>Mesorhizobium</taxon>
    </lineage>
</organism>
<dbReference type="Proteomes" id="UP001201701">
    <property type="component" value="Unassembled WGS sequence"/>
</dbReference>
<evidence type="ECO:0000313" key="1">
    <source>
        <dbReference type="EMBL" id="MCG7508240.1"/>
    </source>
</evidence>
<dbReference type="InterPro" id="IPR041374">
    <property type="entry name" value="BaeRF_family12"/>
</dbReference>
<dbReference type="RefSeq" id="WP_239369756.1">
    <property type="nucleotide sequence ID" value="NZ_JAKREW010000037.1"/>
</dbReference>
<keyword evidence="2" id="KW-1185">Reference proteome</keyword>
<gene>
    <name evidence="1" type="ORF">L4923_24675</name>
</gene>
<reference evidence="1 2" key="1">
    <citation type="submission" date="2022-02" db="EMBL/GenBank/DDBJ databases">
        <title>Draft genome sequence of Mezorhizobium retamae strain IRAMC:0171 isolated from Retama raetam nodules.</title>
        <authorList>
            <person name="Bengaied R."/>
            <person name="Sbissi I."/>
            <person name="Huber K."/>
            <person name="Ghodbane F."/>
            <person name="Nouioui I."/>
            <person name="Tarhouni M."/>
            <person name="Gtari M."/>
        </authorList>
    </citation>
    <scope>NUCLEOTIDE SEQUENCE [LARGE SCALE GENOMIC DNA]</scope>
    <source>
        <strain evidence="1 2">IRAMC:0171</strain>
    </source>
</reference>
<dbReference type="EMBL" id="JAKREW010000037">
    <property type="protein sequence ID" value="MCG7508240.1"/>
    <property type="molecule type" value="Genomic_DNA"/>
</dbReference>
<comment type="caution">
    <text evidence="1">The sequence shown here is derived from an EMBL/GenBank/DDBJ whole genome shotgun (WGS) entry which is preliminary data.</text>
</comment>
<evidence type="ECO:0000313" key="2">
    <source>
        <dbReference type="Proteomes" id="UP001201701"/>
    </source>
</evidence>
<dbReference type="Pfam" id="PF18856">
    <property type="entry name" value="baeRF_family12"/>
    <property type="match status" value="1"/>
</dbReference>